<gene>
    <name evidence="2" type="ORF">LMK00_11980</name>
</gene>
<dbReference type="PANTHER" id="PTHR43433">
    <property type="entry name" value="HYDROLASE, ALPHA/BETA FOLD FAMILY PROTEIN"/>
    <property type="match status" value="1"/>
</dbReference>
<accession>A0A9Q8Y3W1</accession>
<evidence type="ECO:0000259" key="1">
    <source>
        <dbReference type="Pfam" id="PF00561"/>
    </source>
</evidence>
<dbReference type="InterPro" id="IPR000073">
    <property type="entry name" value="AB_hydrolase_1"/>
</dbReference>
<sequence length="275" mass="31109">MDYLEAETKYIQGEKEVYAYREMGTESDVPLLMLPHLSATMDNWDARFLNPIAKLRRVIVFDNQGIGSSTGKVQKSIEDMAKGVSDFVQALNIKRFDLLGLSMGGFVAQEYLAISPEKVRKLILAGTGPRGGVGISKVARVTYQDMIRSVIHRTDPKRFLFFNHDNEGKKYADDFLHSLNQRKKNVDLPIKLSSFRAQLKAIKKWGNEAPSDLSQIQQHTLIINGDNDRMVPTQNSFDLSKKIPHKNLEIYSNAGHGSIFQFPNEASELINNFLF</sequence>
<keyword evidence="2" id="KW-0378">Hydrolase</keyword>
<feature type="domain" description="AB hydrolase-1" evidence="1">
    <location>
        <begin position="30"/>
        <end position="261"/>
    </location>
</feature>
<dbReference type="SUPFAM" id="SSF53474">
    <property type="entry name" value="alpha/beta-Hydrolases"/>
    <property type="match status" value="1"/>
</dbReference>
<dbReference type="Proteomes" id="UP001056730">
    <property type="component" value="Plasmid p2"/>
</dbReference>
<dbReference type="PRINTS" id="PR00111">
    <property type="entry name" value="ABHYDROLASE"/>
</dbReference>
<dbReference type="InterPro" id="IPR050471">
    <property type="entry name" value="AB_hydrolase"/>
</dbReference>
<proteinExistence type="predicted"/>
<dbReference type="Gene3D" id="3.40.50.1820">
    <property type="entry name" value="alpha/beta hydrolase"/>
    <property type="match status" value="1"/>
</dbReference>
<dbReference type="EMBL" id="CP086398">
    <property type="protein sequence ID" value="USJ21602.1"/>
    <property type="molecule type" value="Genomic_DNA"/>
</dbReference>
<geneLocation type="plasmid" evidence="2 3">
    <name>p2</name>
</geneLocation>
<dbReference type="Pfam" id="PF00561">
    <property type="entry name" value="Abhydrolase_1"/>
    <property type="match status" value="1"/>
</dbReference>
<organism evidence="2 3">
    <name type="scientific">Lactococcus formosensis</name>
    <dbReference type="NCBI Taxonomy" id="1281486"/>
    <lineage>
        <taxon>Bacteria</taxon>
        <taxon>Bacillati</taxon>
        <taxon>Bacillota</taxon>
        <taxon>Bacilli</taxon>
        <taxon>Lactobacillales</taxon>
        <taxon>Streptococcaceae</taxon>
        <taxon>Lactococcus</taxon>
    </lineage>
</organism>
<dbReference type="KEGG" id="lfo:LMK00_11980"/>
<dbReference type="PANTHER" id="PTHR43433:SF5">
    <property type="entry name" value="AB HYDROLASE-1 DOMAIN-CONTAINING PROTEIN"/>
    <property type="match status" value="1"/>
</dbReference>
<dbReference type="RefSeq" id="WP_225210363.1">
    <property type="nucleotide sequence ID" value="NZ_CP086398.1"/>
</dbReference>
<dbReference type="GO" id="GO:0016787">
    <property type="term" value="F:hydrolase activity"/>
    <property type="evidence" value="ECO:0007669"/>
    <property type="project" value="UniProtKB-KW"/>
</dbReference>
<dbReference type="InterPro" id="IPR029058">
    <property type="entry name" value="AB_hydrolase_fold"/>
</dbReference>
<name>A0A9Q8Y3W1_9LACT</name>
<protein>
    <submittedName>
        <fullName evidence="2">Alpha/beta hydrolase</fullName>
    </submittedName>
</protein>
<evidence type="ECO:0000313" key="2">
    <source>
        <dbReference type="EMBL" id="USJ21602.1"/>
    </source>
</evidence>
<dbReference type="AlphaFoldDB" id="A0A9Q8Y3W1"/>
<reference evidence="2" key="1">
    <citation type="journal article" date="2022" name="Front. Microbiol.">
        <title>Feed Insects as a Reservoir of Granadaene-Producing Lactococci.</title>
        <authorList>
            <person name="Neuzil-Bunesova V."/>
            <person name="Ramirez Garcia A."/>
            <person name="Modrackova N."/>
            <person name="Makovska M."/>
            <person name="Sabolova M."/>
            <person name="Sproer C."/>
            <person name="Bunk B."/>
            <person name="Blom J."/>
            <person name="Schwab C."/>
        </authorList>
    </citation>
    <scope>NUCLEOTIDE SEQUENCE</scope>
    <source>
        <strain evidence="2">I4/6O</strain>
    </source>
</reference>
<keyword evidence="2" id="KW-0614">Plasmid</keyword>
<evidence type="ECO:0000313" key="3">
    <source>
        <dbReference type="Proteomes" id="UP001056730"/>
    </source>
</evidence>